<accession>A0A177C4A3</accession>
<evidence type="ECO:0000256" key="1">
    <source>
        <dbReference type="ARBA" id="ARBA00022450"/>
    </source>
</evidence>
<feature type="compositionally biased region" description="Basic residues" evidence="4">
    <location>
        <begin position="663"/>
        <end position="675"/>
    </location>
</feature>
<dbReference type="Pfam" id="PF23562">
    <property type="entry name" value="AMP-binding_C_3"/>
    <property type="match status" value="1"/>
</dbReference>
<dbReference type="Gene3D" id="3.40.50.12780">
    <property type="entry name" value="N-terminal domain of ligase-like"/>
    <property type="match status" value="1"/>
</dbReference>
<feature type="region of interest" description="Disordered" evidence="4">
    <location>
        <begin position="663"/>
        <end position="682"/>
    </location>
</feature>
<dbReference type="SUPFAM" id="SSF56801">
    <property type="entry name" value="Acetyl-CoA synthetase-like"/>
    <property type="match status" value="1"/>
</dbReference>
<organism evidence="6 7">
    <name type="scientific">Paraphaeosphaeria sporulosa</name>
    <dbReference type="NCBI Taxonomy" id="1460663"/>
    <lineage>
        <taxon>Eukaryota</taxon>
        <taxon>Fungi</taxon>
        <taxon>Dikarya</taxon>
        <taxon>Ascomycota</taxon>
        <taxon>Pezizomycotina</taxon>
        <taxon>Dothideomycetes</taxon>
        <taxon>Pleosporomycetidae</taxon>
        <taxon>Pleosporales</taxon>
        <taxon>Massarineae</taxon>
        <taxon>Didymosphaeriaceae</taxon>
        <taxon>Paraphaeosphaeria</taxon>
    </lineage>
</organism>
<dbReference type="SUPFAM" id="SSF47336">
    <property type="entry name" value="ACP-like"/>
    <property type="match status" value="1"/>
</dbReference>
<keyword evidence="3" id="KW-0175">Coiled coil</keyword>
<dbReference type="InterPro" id="IPR009081">
    <property type="entry name" value="PP-bd_ACP"/>
</dbReference>
<dbReference type="PROSITE" id="PS50075">
    <property type="entry name" value="CARRIER"/>
    <property type="match status" value="1"/>
</dbReference>
<dbReference type="Pfam" id="PF07993">
    <property type="entry name" value="NAD_binding_4"/>
    <property type="match status" value="1"/>
</dbReference>
<evidence type="ECO:0000256" key="2">
    <source>
        <dbReference type="ARBA" id="ARBA00022553"/>
    </source>
</evidence>
<reference evidence="6 7" key="1">
    <citation type="submission" date="2016-05" db="EMBL/GenBank/DDBJ databases">
        <title>Comparative analysis of secretome profiles of manganese(II)-oxidizing ascomycete fungi.</title>
        <authorList>
            <consortium name="DOE Joint Genome Institute"/>
            <person name="Zeiner C.A."/>
            <person name="Purvine S.O."/>
            <person name="Zink E.M."/>
            <person name="Wu S."/>
            <person name="Pasa-Tolic L."/>
            <person name="Chaput D.L."/>
            <person name="Haridas S."/>
            <person name="Grigoriev I.V."/>
            <person name="Santelli C.M."/>
            <person name="Hansel C.M."/>
        </authorList>
    </citation>
    <scope>NUCLEOTIDE SEQUENCE [LARGE SCALE GENOMIC DNA]</scope>
    <source>
        <strain evidence="6 7">AP3s5-JAC2a</strain>
    </source>
</reference>
<dbReference type="Gene3D" id="3.40.50.720">
    <property type="entry name" value="NAD(P)-binding Rossmann-like Domain"/>
    <property type="match status" value="1"/>
</dbReference>
<dbReference type="Pfam" id="PF00501">
    <property type="entry name" value="AMP-binding"/>
    <property type="match status" value="1"/>
</dbReference>
<proteinExistence type="predicted"/>
<name>A0A177C4A3_9PLEO</name>
<dbReference type="Proteomes" id="UP000077069">
    <property type="component" value="Unassembled WGS sequence"/>
</dbReference>
<dbReference type="PANTHER" id="PTHR43439">
    <property type="entry name" value="PHENYLACETATE-COENZYME A LIGASE"/>
    <property type="match status" value="1"/>
</dbReference>
<feature type="non-terminal residue" evidence="6">
    <location>
        <position position="1"/>
    </location>
</feature>
<dbReference type="InterPro" id="IPR036291">
    <property type="entry name" value="NAD(P)-bd_dom_sf"/>
</dbReference>
<sequence>MSEASSPLHEIPEVFRLRSAVPDRLIHLLPKHLKQEVPNHVLFSYPKTSSPRDGFIDVSAAMFADAVDRTGWYLRTTLGEPTNFEAVAYMGPNDLRYFMFMFGAIKVGYKMLFLSPRNNLEAHINVLKGVNCEVFLQAQDMDIDAILDARPMKTGVVPELGELLHSESPVLEYPYTKPFQEARNDPALVLHTTGSTGLPKPITWKVGTLSTYEAWRTIPHVGDYVPTTEIYQESRRVYTSMPLYHTSGLNAGITWALLLGVTLVYGAPHVVPNPAYVDEMHQYAGVDSSMGAPSLYEELSRDATALETINKFHYVVASGAPLSQTAGNLISKHTRVISNLGSTETSCLQRLSPSIADWDYFYWHPTHSGIEMREVYDGLFELFLVRDPKLSLFQGIFTNFPDLQEWSMSDLYERHPDPSKSYLYRYKCRKDDVIVLSNGEKVAPALMEATLMSSPLVKGAMIVGRGKFQPAALIDLGKRPPQIVRQRHDLVQSLLPVINDANEHAPAHAKLDQYHILFADPERPVHYLGQGKIQRHRTYELYKDSIEQLYESAENAEENVGLLQSEVSDMPHLDFYKRENIIQWLQQLLSQLTEKKEFGEHDELFANGVDSLQIIRIARELRFQAKAAGLTGFGPEVLTPKMIYAHPTLGQLSSFLMQQSMSRKRRNSLQGHGRRTSRDLGLDHHESVGAAGQGNNALATMQALLHRYSHDLPRQSASRPRPTTRNMTVLITGSTGSLGSYILETLYRDSNVQHIVCLNRASNAAQRHSQLGPKRGLSHLDPCRVEFFKADLSRKRLDLEDSVYERLLATVTHVVHNQWPVNFNWPLSSFEPYVRGTRHLVDLCIASAHNAHMTFVSSVSAVGAWSGSGPVPENSFPELNVASNLGYGQSKLTTEVLLQKAAQVSGVRSACCRVGIVAGPVQQRLGLWNKHEYIPSIIISSAHLGVFPATFPSRDHVDWLPVDKVSRILFEVMVSTSEMLNSPESGTQVYHIVNPRTVRWSSDFANDALALYPQGTHVRPVMFDEWVRALNDSTSEIDRDGTLQLDRNPAVRLLDFYSAASRPDQEPRSFITRRAEKASKTLQETGPINREWLSNWMVQWGFRNNVPGKRVAKASESRTPPAFPASTAIYLNNTIR</sequence>
<dbReference type="InterPro" id="IPR042099">
    <property type="entry name" value="ANL_N_sf"/>
</dbReference>
<dbReference type="InterPro" id="IPR013120">
    <property type="entry name" value="FAR_NAD-bd"/>
</dbReference>
<protein>
    <submittedName>
        <fullName evidence="6">Acetyl-CoA synthetase-like protein</fullName>
    </submittedName>
</protein>
<dbReference type="InterPro" id="IPR036736">
    <property type="entry name" value="ACP-like_sf"/>
</dbReference>
<dbReference type="PANTHER" id="PTHR43439:SF2">
    <property type="entry name" value="ENZYME, PUTATIVE (JCVI)-RELATED"/>
    <property type="match status" value="1"/>
</dbReference>
<dbReference type="Gene3D" id="1.10.1200.10">
    <property type="entry name" value="ACP-like"/>
    <property type="match status" value="1"/>
</dbReference>
<evidence type="ECO:0000256" key="4">
    <source>
        <dbReference type="SAM" id="MobiDB-lite"/>
    </source>
</evidence>
<dbReference type="PROSITE" id="PS00455">
    <property type="entry name" value="AMP_BINDING"/>
    <property type="match status" value="1"/>
</dbReference>
<dbReference type="STRING" id="1460663.A0A177C4A3"/>
<keyword evidence="2" id="KW-0597">Phosphoprotein</keyword>
<dbReference type="SUPFAM" id="SSF51735">
    <property type="entry name" value="NAD(P)-binding Rossmann-fold domains"/>
    <property type="match status" value="1"/>
</dbReference>
<dbReference type="InParanoid" id="A0A177C4A3"/>
<evidence type="ECO:0000313" key="6">
    <source>
        <dbReference type="EMBL" id="OAG01991.1"/>
    </source>
</evidence>
<evidence type="ECO:0000313" key="7">
    <source>
        <dbReference type="Proteomes" id="UP000077069"/>
    </source>
</evidence>
<keyword evidence="7" id="KW-1185">Reference proteome</keyword>
<dbReference type="InterPro" id="IPR000873">
    <property type="entry name" value="AMP-dep_synth/lig_dom"/>
</dbReference>
<dbReference type="InterPro" id="IPR051414">
    <property type="entry name" value="Adenylate-forming_Reductase"/>
</dbReference>
<dbReference type="EMBL" id="KV441556">
    <property type="protein sequence ID" value="OAG01991.1"/>
    <property type="molecule type" value="Genomic_DNA"/>
</dbReference>
<evidence type="ECO:0000256" key="3">
    <source>
        <dbReference type="SAM" id="Coils"/>
    </source>
</evidence>
<dbReference type="GeneID" id="28767838"/>
<gene>
    <name evidence="6" type="ORF">CC84DRAFT_1251993</name>
</gene>
<feature type="coiled-coil region" evidence="3">
    <location>
        <begin position="539"/>
        <end position="566"/>
    </location>
</feature>
<evidence type="ECO:0000259" key="5">
    <source>
        <dbReference type="PROSITE" id="PS50075"/>
    </source>
</evidence>
<dbReference type="AlphaFoldDB" id="A0A177C4A3"/>
<dbReference type="OrthoDB" id="429813at2759"/>
<feature type="domain" description="Carrier" evidence="5">
    <location>
        <begin position="576"/>
        <end position="660"/>
    </location>
</feature>
<keyword evidence="1" id="KW-0596">Phosphopantetheine</keyword>
<dbReference type="RefSeq" id="XP_018032356.1">
    <property type="nucleotide sequence ID" value="XM_018184352.1"/>
</dbReference>
<dbReference type="InterPro" id="IPR020845">
    <property type="entry name" value="AMP-binding_CS"/>
</dbReference>